<accession>A0A9P4MCT8</accession>
<evidence type="ECO:0000313" key="5">
    <source>
        <dbReference type="EMBL" id="KAF2149115.1"/>
    </source>
</evidence>
<gene>
    <name evidence="5" type="ORF">K461DRAFT_232080</name>
</gene>
<dbReference type="Gene3D" id="1.25.10.100">
    <property type="match status" value="1"/>
</dbReference>
<proteinExistence type="predicted"/>
<reference evidence="5" key="1">
    <citation type="journal article" date="2020" name="Stud. Mycol.">
        <title>101 Dothideomycetes genomes: a test case for predicting lifestyles and emergence of pathogens.</title>
        <authorList>
            <person name="Haridas S."/>
            <person name="Albert R."/>
            <person name="Binder M."/>
            <person name="Bloem J."/>
            <person name="Labutti K."/>
            <person name="Salamov A."/>
            <person name="Andreopoulos B."/>
            <person name="Baker S."/>
            <person name="Barry K."/>
            <person name="Bills G."/>
            <person name="Bluhm B."/>
            <person name="Cannon C."/>
            <person name="Castanera R."/>
            <person name="Culley D."/>
            <person name="Daum C."/>
            <person name="Ezra D."/>
            <person name="Gonzalez J."/>
            <person name="Henrissat B."/>
            <person name="Kuo A."/>
            <person name="Liang C."/>
            <person name="Lipzen A."/>
            <person name="Lutzoni F."/>
            <person name="Magnuson J."/>
            <person name="Mondo S."/>
            <person name="Nolan M."/>
            <person name="Ohm R."/>
            <person name="Pangilinan J."/>
            <person name="Park H.-J."/>
            <person name="Ramirez L."/>
            <person name="Alfaro M."/>
            <person name="Sun H."/>
            <person name="Tritt A."/>
            <person name="Yoshinaga Y."/>
            <person name="Zwiers L.-H."/>
            <person name="Turgeon B."/>
            <person name="Goodwin S."/>
            <person name="Spatafora J."/>
            <person name="Crous P."/>
            <person name="Grigoriev I."/>
        </authorList>
    </citation>
    <scope>NUCLEOTIDE SEQUENCE</scope>
    <source>
        <strain evidence="5">CBS 260.36</strain>
    </source>
</reference>
<organism evidence="5 6">
    <name type="scientific">Myriangium duriaei CBS 260.36</name>
    <dbReference type="NCBI Taxonomy" id="1168546"/>
    <lineage>
        <taxon>Eukaryota</taxon>
        <taxon>Fungi</taxon>
        <taxon>Dikarya</taxon>
        <taxon>Ascomycota</taxon>
        <taxon>Pezizomycotina</taxon>
        <taxon>Dothideomycetes</taxon>
        <taxon>Dothideomycetidae</taxon>
        <taxon>Myriangiales</taxon>
        <taxon>Myriangiaceae</taxon>
        <taxon>Myriangium</taxon>
    </lineage>
</organism>
<dbReference type="InterPro" id="IPR016024">
    <property type="entry name" value="ARM-type_fold"/>
</dbReference>
<dbReference type="InterPro" id="IPR011989">
    <property type="entry name" value="ARM-like"/>
</dbReference>
<dbReference type="Proteomes" id="UP000799439">
    <property type="component" value="Unassembled WGS sequence"/>
</dbReference>
<name>A0A9P4MCT8_9PEZI</name>
<dbReference type="InterPro" id="IPR024660">
    <property type="entry name" value="UCS_central_dom"/>
</dbReference>
<dbReference type="PANTHER" id="PTHR45994">
    <property type="entry name" value="FI21225P1"/>
    <property type="match status" value="1"/>
</dbReference>
<feature type="domain" description="UNC-45/Cro1/She4 central" evidence="4">
    <location>
        <begin position="110"/>
        <end position="267"/>
    </location>
</feature>
<dbReference type="GO" id="GO:0051879">
    <property type="term" value="F:Hsp90 protein binding"/>
    <property type="evidence" value="ECO:0007669"/>
    <property type="project" value="TreeGrafter"/>
</dbReference>
<dbReference type="AlphaFoldDB" id="A0A9P4MCT8"/>
<dbReference type="GO" id="GO:0005737">
    <property type="term" value="C:cytoplasm"/>
    <property type="evidence" value="ECO:0007669"/>
    <property type="project" value="UniProtKB-SubCell"/>
</dbReference>
<keyword evidence="2" id="KW-0963">Cytoplasm</keyword>
<dbReference type="SMART" id="SM00185">
    <property type="entry name" value="ARM"/>
    <property type="match status" value="4"/>
</dbReference>
<dbReference type="Pfam" id="PF11701">
    <property type="entry name" value="UNC45-central"/>
    <property type="match status" value="1"/>
</dbReference>
<evidence type="ECO:0000259" key="4">
    <source>
        <dbReference type="Pfam" id="PF11701"/>
    </source>
</evidence>
<dbReference type="PANTHER" id="PTHR45994:SF1">
    <property type="entry name" value="FI21225P1"/>
    <property type="match status" value="1"/>
</dbReference>
<keyword evidence="6" id="KW-1185">Reference proteome</keyword>
<keyword evidence="3" id="KW-0802">TPR repeat</keyword>
<comment type="caution">
    <text evidence="5">The sequence shown here is derived from an EMBL/GenBank/DDBJ whole genome shotgun (WGS) entry which is preliminary data.</text>
</comment>
<protein>
    <submittedName>
        <fullName evidence="5">ARM repeat-containing protein</fullName>
    </submittedName>
</protein>
<evidence type="ECO:0000256" key="2">
    <source>
        <dbReference type="ARBA" id="ARBA00022490"/>
    </source>
</evidence>
<dbReference type="OrthoDB" id="199930at2759"/>
<sequence length="711" mass="76931">MDICNKTLLQTSPAARKALAQRCTNSLTEVHGRQWNIGEGSTTGLLSVILDKSCWPSERKQIETIRGAFQLSLARLINAGEDHIEWAINDIVRILSAASDHVESLADSDAFSILLECLDSRRPLEIRRAAITAIKLLLDVRAVDGQKYLRAFVTAKVRRGTNEELIQAFSAASATFPILPVPAAQLFLTEGFLQRLMPRLQENTAESMDRRSTKLQLSALELLSAVCQDGACRTHVAKYSTVWLQDVAESSPDAESSALAALVLAKTYQVQDEAVTPVSFRDAKHLSTVLGNMLLNAEHDVEIRSIVEGLSYVSMESSVKESIASNERLLHKLVSVLQEKGSDMPLALGVLMIFLSLVQHKPRQTEEQKRVGELKAYAEASKPMPDDPILGDKHVQERCRKLVATKAVSAMVSRVKGASENIASWIVKILFNMAQDSKSRGQMAQQGAIKALLQIYDSIGKAKVEDSAADIALMAAHALARILISVNPNHIFSASMPVVSAIRPLTGLLVLASSESGDLLPTFEGLLALTNLASMDDPSAREATVRTSFAHLEDLLLYQNPKIQQAATELVCNLMAAPQTVALFADGSPAAKHRMHILLALTDAENMPTRRAAGGALAMLTEWDAAVQAVLERNNGVKLVLGLCKEGEGDECLHRGLLVLANVVHAPGDAGKEGVTKVRAAGGRDIVTAALKRTRDANIMSIGIEVLKMLA</sequence>
<dbReference type="EMBL" id="ML996092">
    <property type="protein sequence ID" value="KAF2149115.1"/>
    <property type="molecule type" value="Genomic_DNA"/>
</dbReference>
<evidence type="ECO:0000256" key="1">
    <source>
        <dbReference type="ARBA" id="ARBA00004496"/>
    </source>
</evidence>
<dbReference type="InterPro" id="IPR000225">
    <property type="entry name" value="Armadillo"/>
</dbReference>
<dbReference type="SUPFAM" id="SSF48371">
    <property type="entry name" value="ARM repeat"/>
    <property type="match status" value="2"/>
</dbReference>
<dbReference type="Gene3D" id="1.25.10.10">
    <property type="entry name" value="Leucine-rich Repeat Variant"/>
    <property type="match status" value="1"/>
</dbReference>
<evidence type="ECO:0000256" key="3">
    <source>
        <dbReference type="ARBA" id="ARBA00022803"/>
    </source>
</evidence>
<comment type="subcellular location">
    <subcellularLocation>
        <location evidence="1">Cytoplasm</location>
    </subcellularLocation>
</comment>
<evidence type="ECO:0000313" key="6">
    <source>
        <dbReference type="Proteomes" id="UP000799439"/>
    </source>
</evidence>